<gene>
    <name evidence="2" type="ORF">ATO10_02530</name>
</gene>
<dbReference type="AlphaFoldDB" id="A0A058ZQU2"/>
<dbReference type="InterPro" id="IPR036890">
    <property type="entry name" value="HATPase_C_sf"/>
</dbReference>
<dbReference type="Pfam" id="PF10090">
    <property type="entry name" value="HPTransfase"/>
    <property type="match status" value="1"/>
</dbReference>
<organism evidence="2 3">
    <name type="scientific">Actibacterium atlanticum</name>
    <dbReference type="NCBI Taxonomy" id="1461693"/>
    <lineage>
        <taxon>Bacteria</taxon>
        <taxon>Pseudomonadati</taxon>
        <taxon>Pseudomonadota</taxon>
        <taxon>Alphaproteobacteria</taxon>
        <taxon>Rhodobacterales</taxon>
        <taxon>Roseobacteraceae</taxon>
        <taxon>Actibacterium</taxon>
    </lineage>
</organism>
<evidence type="ECO:0000313" key="3">
    <source>
        <dbReference type="Proteomes" id="UP000024836"/>
    </source>
</evidence>
<dbReference type="Gene3D" id="1.10.287.130">
    <property type="match status" value="1"/>
</dbReference>
<protein>
    <recommendedName>
        <fullName evidence="1">Histidine phosphotransferase ChpT C-terminal domain-containing protein</fullName>
    </recommendedName>
</protein>
<dbReference type="PATRIC" id="fig|1461693.3.peg.524"/>
<keyword evidence="3" id="KW-1185">Reference proteome</keyword>
<dbReference type="OrthoDB" id="9803702at2"/>
<dbReference type="Proteomes" id="UP000024836">
    <property type="component" value="Unassembled WGS sequence"/>
</dbReference>
<accession>A0A058ZQU2</accession>
<comment type="caution">
    <text evidence="2">The sequence shown here is derived from an EMBL/GenBank/DDBJ whole genome shotgun (WGS) entry which is preliminary data.</text>
</comment>
<feature type="domain" description="Histidine phosphotransferase ChpT C-terminal" evidence="1">
    <location>
        <begin position="79"/>
        <end position="191"/>
    </location>
</feature>
<name>A0A058ZQU2_9RHOB</name>
<dbReference type="RefSeq" id="WP_035248305.1">
    <property type="nucleotide sequence ID" value="NZ_AQQY01000001.1"/>
</dbReference>
<reference evidence="2 3" key="1">
    <citation type="submission" date="2013-04" db="EMBL/GenBank/DDBJ databases">
        <title>Shimia sp. 22II-S11-Z10 Genome Sequencing.</title>
        <authorList>
            <person name="Lai Q."/>
            <person name="Li G."/>
            <person name="Shao Z."/>
        </authorList>
    </citation>
    <scope>NUCLEOTIDE SEQUENCE [LARGE SCALE GENOMIC DNA]</scope>
    <source>
        <strain evidence="3">22II-S11-Z10</strain>
    </source>
</reference>
<dbReference type="InterPro" id="IPR018762">
    <property type="entry name" value="ChpT_C"/>
</dbReference>
<proteinExistence type="predicted"/>
<sequence length="199" mass="21093">MSAPLSTDLTALIGSRICHDLISPLGAIGNGLELLQMGGALDGPEMALIAQSVANANARIRFFRIAFGAAGEGQRIGRRELAGILGDSYAEGRVQLSFDLPVELNRVEAKMVLLSLLCLETALPYGGTLAVSSEGGWRITAHTEKLKLDQPLWDHLAGADAETPLAAAQVQFALLPICAQQNGRAISVNHAPDLIEVRF</sequence>
<evidence type="ECO:0000259" key="1">
    <source>
        <dbReference type="Pfam" id="PF10090"/>
    </source>
</evidence>
<dbReference type="STRING" id="1461693.ATO10_02530"/>
<dbReference type="eggNOG" id="COG5385">
    <property type="taxonomic scope" value="Bacteria"/>
</dbReference>
<dbReference type="EMBL" id="AQQY01000001">
    <property type="protein sequence ID" value="KCV83600.1"/>
    <property type="molecule type" value="Genomic_DNA"/>
</dbReference>
<dbReference type="Gene3D" id="3.30.565.10">
    <property type="entry name" value="Histidine kinase-like ATPase, C-terminal domain"/>
    <property type="match status" value="1"/>
</dbReference>
<evidence type="ECO:0000313" key="2">
    <source>
        <dbReference type="EMBL" id="KCV83600.1"/>
    </source>
</evidence>